<protein>
    <submittedName>
        <fullName evidence="2">Uncharacterized protein</fullName>
    </submittedName>
</protein>
<feature type="region of interest" description="Disordered" evidence="1">
    <location>
        <begin position="1"/>
        <end position="25"/>
    </location>
</feature>
<comment type="caution">
    <text evidence="2">The sequence shown here is derived from an EMBL/GenBank/DDBJ whole genome shotgun (WGS) entry which is preliminary data.</text>
</comment>
<organism evidence="2 3">
    <name type="scientific">Willisornis vidua</name>
    <name type="common">Xingu scale-backed antbird</name>
    <dbReference type="NCBI Taxonomy" id="1566151"/>
    <lineage>
        <taxon>Eukaryota</taxon>
        <taxon>Metazoa</taxon>
        <taxon>Chordata</taxon>
        <taxon>Craniata</taxon>
        <taxon>Vertebrata</taxon>
        <taxon>Euteleostomi</taxon>
        <taxon>Archelosauria</taxon>
        <taxon>Archosauria</taxon>
        <taxon>Dinosauria</taxon>
        <taxon>Saurischia</taxon>
        <taxon>Theropoda</taxon>
        <taxon>Coelurosauria</taxon>
        <taxon>Aves</taxon>
        <taxon>Neognathae</taxon>
        <taxon>Neoaves</taxon>
        <taxon>Telluraves</taxon>
        <taxon>Australaves</taxon>
        <taxon>Passeriformes</taxon>
        <taxon>Thamnophilidae</taxon>
        <taxon>Willisornis</taxon>
    </lineage>
</organism>
<accession>A0ABQ9DTI0</accession>
<dbReference type="PANTHER" id="PTHR33332">
    <property type="entry name" value="REVERSE TRANSCRIPTASE DOMAIN-CONTAINING PROTEIN"/>
    <property type="match status" value="1"/>
</dbReference>
<proteinExistence type="predicted"/>
<evidence type="ECO:0000256" key="1">
    <source>
        <dbReference type="SAM" id="MobiDB-lite"/>
    </source>
</evidence>
<keyword evidence="3" id="KW-1185">Reference proteome</keyword>
<feature type="compositionally biased region" description="Basic and acidic residues" evidence="1">
    <location>
        <begin position="1"/>
        <end position="19"/>
    </location>
</feature>
<dbReference type="Proteomes" id="UP001145742">
    <property type="component" value="Unassembled WGS sequence"/>
</dbReference>
<evidence type="ECO:0000313" key="3">
    <source>
        <dbReference type="Proteomes" id="UP001145742"/>
    </source>
</evidence>
<name>A0ABQ9DTI0_9PASS</name>
<evidence type="ECO:0000313" key="2">
    <source>
        <dbReference type="EMBL" id="KAJ7426141.1"/>
    </source>
</evidence>
<reference evidence="2" key="1">
    <citation type="submission" date="2019-10" db="EMBL/GenBank/DDBJ databases">
        <authorList>
            <person name="Soares A.E.R."/>
            <person name="Aleixo A."/>
            <person name="Schneider P."/>
            <person name="Miyaki C.Y."/>
            <person name="Schneider M.P."/>
            <person name="Mello C."/>
            <person name="Vasconcelos A.T.R."/>
        </authorList>
    </citation>
    <scope>NUCLEOTIDE SEQUENCE</scope>
    <source>
        <tissue evidence="2">Muscle</tissue>
    </source>
</reference>
<gene>
    <name evidence="2" type="ORF">WISP_18550</name>
</gene>
<sequence>MPKGCSRETRDECDTKLRDPPTPGNGFELVQDLKFMMWKFLSEFSPAPSMKFKYPVPLQNQNVHLRQSGWPTLIKPKTHSENAMPASMKDIMETSMNAQLLAQGAVVVLNDAKTSLVHQTSAHPVFGTGFDRRMMEKRRLSGDFIVLYNSLQPGFHMFTLHEMKTEIWDEPVFDCFQSILGHKLGREAVAAPDLEVFKARATNTQPIFFPAFLKAVQGSGGVTIPGIVQKPVDMAVEDMGEVSRDGNMGNMGTIFKEGRKEDPVNYRPVSLTSVPGKIMEQILLGPVLRHREIRKVIWGSQHIFTKGKSCLTNPVAFCGGVAPSMEMGKATDVICLEFCKALDTVSPNILLSKLERGGFDEGTAQWIRHWLDGHIQKVNGQWCSNGYQ</sequence>
<dbReference type="EMBL" id="WHWB01032303">
    <property type="protein sequence ID" value="KAJ7426141.1"/>
    <property type="molecule type" value="Genomic_DNA"/>
</dbReference>